<dbReference type="CDD" id="cd11330">
    <property type="entry name" value="AmyAc_OligoGlu"/>
    <property type="match status" value="1"/>
</dbReference>
<dbReference type="InterPro" id="IPR032091">
    <property type="entry name" value="Malt_amylase-like_C"/>
</dbReference>
<comment type="caution">
    <text evidence="3">The sequence shown here is derived from an EMBL/GenBank/DDBJ whole genome shotgun (WGS) entry which is preliminary data.</text>
</comment>
<organism evidence="3 4">
    <name type="scientific">Hirschia litorea</name>
    <dbReference type="NCBI Taxonomy" id="1199156"/>
    <lineage>
        <taxon>Bacteria</taxon>
        <taxon>Pseudomonadati</taxon>
        <taxon>Pseudomonadota</taxon>
        <taxon>Alphaproteobacteria</taxon>
        <taxon>Hyphomonadales</taxon>
        <taxon>Hyphomonadaceae</taxon>
        <taxon>Hirschia</taxon>
    </lineage>
</organism>
<dbReference type="SUPFAM" id="SSF51445">
    <property type="entry name" value="(Trans)glycosidases"/>
    <property type="match status" value="1"/>
</dbReference>
<feature type="domain" description="Glycosyl hydrolase family 13 catalytic" evidence="2">
    <location>
        <begin position="29"/>
        <end position="414"/>
    </location>
</feature>
<sequence length="551" mass="63071">MNVETPIELNAENKQISSTPWWKGAVIYQIYPRSFYDSNGDGVGDLRGCIEKLDYIASLGVEAIWLSPFFQSPQADYGYDISDYKAIDPSFGTLQDFDDLITEAHKRDIKIIIDQVYAHTSDQHAWFEESRQSKNNPKADWYVWADPKIDGMPPNNWQSVFGGPAWEWDARRQQYYMHNFLKEQPQLNVHNIEVQEAILETMRFWIKRGVDGFRMDAINFAMHNRALTDNPPALLDMSRVTRPFDMQKRIHNQSQPETPLFMERIRQELDKFGDIFTVAEIGGDEAPSEMRSYTADNKRLNSAYSFDFLDGPPVSADKVRGTLEKWTGEGGEGWPSWAFENHDARRALSRWSAPENRWDAARCYMMLLLSLRGNAFIYQGEELGLPHGEVAFEHLKDPEAIANWPRTLGRDGARLPMPWVKDGLNAGFSTGTPWMPVDPKQAEFAVDTQTDDAPCMLRFTKFALSVRKKNKALRLGNMNFLDTGNPSVLAFTRSYEDEQYLCVFNFSDKHSKWKHAVGSGHIVQFSDDSLSDGHEVPADLPAYGAYWAKRV</sequence>
<accession>A0ABW2IIS7</accession>
<dbReference type="Pfam" id="PF00128">
    <property type="entry name" value="Alpha-amylase"/>
    <property type="match status" value="1"/>
</dbReference>
<dbReference type="InterPro" id="IPR045857">
    <property type="entry name" value="O16G_dom_2"/>
</dbReference>
<evidence type="ECO:0000256" key="1">
    <source>
        <dbReference type="ARBA" id="ARBA00008061"/>
    </source>
</evidence>
<dbReference type="SMART" id="SM00642">
    <property type="entry name" value="Aamy"/>
    <property type="match status" value="1"/>
</dbReference>
<gene>
    <name evidence="3" type="ORF">ACFQS8_03900</name>
</gene>
<dbReference type="InterPro" id="IPR017853">
    <property type="entry name" value="GH"/>
</dbReference>
<dbReference type="Gene3D" id="2.60.40.1180">
    <property type="entry name" value="Golgi alpha-mannosidase II"/>
    <property type="match status" value="1"/>
</dbReference>
<dbReference type="RefSeq" id="WP_382165901.1">
    <property type="nucleotide sequence ID" value="NZ_JBHTBR010000002.1"/>
</dbReference>
<reference evidence="4" key="1">
    <citation type="journal article" date="2019" name="Int. J. Syst. Evol. Microbiol.">
        <title>The Global Catalogue of Microorganisms (GCM) 10K type strain sequencing project: providing services to taxonomists for standard genome sequencing and annotation.</title>
        <authorList>
            <consortium name="The Broad Institute Genomics Platform"/>
            <consortium name="The Broad Institute Genome Sequencing Center for Infectious Disease"/>
            <person name="Wu L."/>
            <person name="Ma J."/>
        </authorList>
    </citation>
    <scope>NUCLEOTIDE SEQUENCE [LARGE SCALE GENOMIC DNA]</scope>
    <source>
        <strain evidence="4">CCUG 51308</strain>
    </source>
</reference>
<protein>
    <submittedName>
        <fullName evidence="3">Alpha-glucosidase family protein</fullName>
    </submittedName>
</protein>
<dbReference type="PANTHER" id="PTHR10357">
    <property type="entry name" value="ALPHA-AMYLASE FAMILY MEMBER"/>
    <property type="match status" value="1"/>
</dbReference>
<name>A0ABW2IIS7_9PROT</name>
<dbReference type="Gene3D" id="3.90.400.10">
    <property type="entry name" value="Oligo-1,6-glucosidase, Domain 2"/>
    <property type="match status" value="1"/>
</dbReference>
<evidence type="ECO:0000313" key="3">
    <source>
        <dbReference type="EMBL" id="MFC7290747.1"/>
    </source>
</evidence>
<proteinExistence type="inferred from homology"/>
<dbReference type="EMBL" id="JBHTBR010000002">
    <property type="protein sequence ID" value="MFC7290747.1"/>
    <property type="molecule type" value="Genomic_DNA"/>
</dbReference>
<evidence type="ECO:0000313" key="4">
    <source>
        <dbReference type="Proteomes" id="UP001596492"/>
    </source>
</evidence>
<dbReference type="Proteomes" id="UP001596492">
    <property type="component" value="Unassembled WGS sequence"/>
</dbReference>
<dbReference type="PANTHER" id="PTHR10357:SF179">
    <property type="entry name" value="NEUTRAL AND BASIC AMINO ACID TRANSPORT PROTEIN RBAT"/>
    <property type="match status" value="1"/>
</dbReference>
<dbReference type="Pfam" id="PF16657">
    <property type="entry name" value="Malt_amylase_C"/>
    <property type="match status" value="1"/>
</dbReference>
<evidence type="ECO:0000259" key="2">
    <source>
        <dbReference type="SMART" id="SM00642"/>
    </source>
</evidence>
<keyword evidence="4" id="KW-1185">Reference proteome</keyword>
<dbReference type="InterPro" id="IPR013780">
    <property type="entry name" value="Glyco_hydro_b"/>
</dbReference>
<comment type="similarity">
    <text evidence="1">Belongs to the glycosyl hydrolase 13 family.</text>
</comment>
<dbReference type="Gene3D" id="3.20.20.80">
    <property type="entry name" value="Glycosidases"/>
    <property type="match status" value="1"/>
</dbReference>
<dbReference type="SUPFAM" id="SSF51011">
    <property type="entry name" value="Glycosyl hydrolase domain"/>
    <property type="match status" value="1"/>
</dbReference>
<dbReference type="InterPro" id="IPR006047">
    <property type="entry name" value="GH13_cat_dom"/>
</dbReference>